<proteinExistence type="predicted"/>
<reference evidence="2 3" key="1">
    <citation type="journal article" date="2012" name="Genome Biol.">
        <title>Genome and low-iron response of an oceanic diatom adapted to chronic iron limitation.</title>
        <authorList>
            <person name="Lommer M."/>
            <person name="Specht M."/>
            <person name="Roy A.S."/>
            <person name="Kraemer L."/>
            <person name="Andreson R."/>
            <person name="Gutowska M.A."/>
            <person name="Wolf J."/>
            <person name="Bergner S.V."/>
            <person name="Schilhabel M.B."/>
            <person name="Klostermeier U.C."/>
            <person name="Beiko R.G."/>
            <person name="Rosenstiel P."/>
            <person name="Hippler M."/>
            <person name="Laroche J."/>
        </authorList>
    </citation>
    <scope>NUCLEOTIDE SEQUENCE [LARGE SCALE GENOMIC DNA]</scope>
    <source>
        <strain evidence="2 3">CCMP1005</strain>
    </source>
</reference>
<keyword evidence="1" id="KW-1133">Transmembrane helix</keyword>
<evidence type="ECO:0000313" key="3">
    <source>
        <dbReference type="Proteomes" id="UP000266841"/>
    </source>
</evidence>
<protein>
    <submittedName>
        <fullName evidence="2">Uncharacterized protein</fullName>
    </submittedName>
</protein>
<organism evidence="2 3">
    <name type="scientific">Thalassiosira oceanica</name>
    <name type="common">Marine diatom</name>
    <dbReference type="NCBI Taxonomy" id="159749"/>
    <lineage>
        <taxon>Eukaryota</taxon>
        <taxon>Sar</taxon>
        <taxon>Stramenopiles</taxon>
        <taxon>Ochrophyta</taxon>
        <taxon>Bacillariophyta</taxon>
        <taxon>Coscinodiscophyceae</taxon>
        <taxon>Thalassiosirophycidae</taxon>
        <taxon>Thalassiosirales</taxon>
        <taxon>Thalassiosiraceae</taxon>
        <taxon>Thalassiosira</taxon>
    </lineage>
</organism>
<evidence type="ECO:0000256" key="1">
    <source>
        <dbReference type="SAM" id="Phobius"/>
    </source>
</evidence>
<gene>
    <name evidence="2" type="ORF">THAOC_25665</name>
</gene>
<keyword evidence="1" id="KW-0812">Transmembrane</keyword>
<evidence type="ECO:0000313" key="2">
    <source>
        <dbReference type="EMBL" id="EJK54686.1"/>
    </source>
</evidence>
<accession>K0S0Y6</accession>
<dbReference type="Proteomes" id="UP000266841">
    <property type="component" value="Unassembled WGS sequence"/>
</dbReference>
<name>K0S0Y6_THAOC</name>
<keyword evidence="1" id="KW-0472">Membrane</keyword>
<sequence length="200" mass="23080">MFGGARERYPRKFQTQCFMDRFLTLEHAMSFVMMSFVGVFGVLLFLLCYLSSSLQSADDVKIPSADLQCELSTTEFQVWSKVIRSCDISLEVGADSSQPAIEFSRDRVIERPWDVWLRNFIRFGYQQTKQCPILHVSQLMELQHIGDALSVTISYLLAIESMYDLTRAIIEQEGVTYGLHFAQIQLRSSFFCQQDQQVLQ</sequence>
<comment type="caution">
    <text evidence="2">The sequence shown here is derived from an EMBL/GenBank/DDBJ whole genome shotgun (WGS) entry which is preliminary data.</text>
</comment>
<dbReference type="EMBL" id="AGNL01035448">
    <property type="protein sequence ID" value="EJK54686.1"/>
    <property type="molecule type" value="Genomic_DNA"/>
</dbReference>
<feature type="transmembrane region" description="Helical" evidence="1">
    <location>
        <begin position="28"/>
        <end position="50"/>
    </location>
</feature>
<dbReference type="AlphaFoldDB" id="K0S0Y6"/>
<keyword evidence="3" id="KW-1185">Reference proteome</keyword>